<dbReference type="Proteomes" id="UP000321798">
    <property type="component" value="Unassembled WGS sequence"/>
</dbReference>
<evidence type="ECO:0000313" key="2">
    <source>
        <dbReference type="Proteomes" id="UP000321798"/>
    </source>
</evidence>
<dbReference type="EMBL" id="BKAL01000008">
    <property type="protein sequence ID" value="GEP69741.1"/>
    <property type="molecule type" value="Genomic_DNA"/>
</dbReference>
<protein>
    <submittedName>
        <fullName evidence="1">Uncharacterized protein</fullName>
    </submittedName>
</protein>
<reference evidence="1 2" key="1">
    <citation type="submission" date="2019-07" db="EMBL/GenBank/DDBJ databases">
        <title>Whole genome shotgun sequence of Cellulomonas soli NBRC 109434.</title>
        <authorList>
            <person name="Hosoyama A."/>
            <person name="Uohara A."/>
            <person name="Ohji S."/>
            <person name="Ichikawa N."/>
        </authorList>
    </citation>
    <scope>NUCLEOTIDE SEQUENCE [LARGE SCALE GENOMIC DNA]</scope>
    <source>
        <strain evidence="1 2">NBRC 109434</strain>
    </source>
</reference>
<comment type="caution">
    <text evidence="1">The sequence shown here is derived from an EMBL/GenBank/DDBJ whole genome shotgun (WGS) entry which is preliminary data.</text>
</comment>
<sequence>MPDLLEPHTGLASLIGHIPCSVPPVTSTSEHLSYGQARTGALPRLTSSGLPVRAPVARVRVRVRIPSEVLEAAWEGLQNLDDVHQPVLRGPLPPRPVF</sequence>
<gene>
    <name evidence="1" type="ORF">CSO01_24560</name>
</gene>
<name>A0A512PEV4_9CELL</name>
<proteinExistence type="predicted"/>
<dbReference type="AlphaFoldDB" id="A0A512PEV4"/>
<accession>A0A512PEV4</accession>
<evidence type="ECO:0000313" key="1">
    <source>
        <dbReference type="EMBL" id="GEP69741.1"/>
    </source>
</evidence>
<organism evidence="1 2">
    <name type="scientific">Cellulomonas soli</name>
    <dbReference type="NCBI Taxonomy" id="931535"/>
    <lineage>
        <taxon>Bacteria</taxon>
        <taxon>Bacillati</taxon>
        <taxon>Actinomycetota</taxon>
        <taxon>Actinomycetes</taxon>
        <taxon>Micrococcales</taxon>
        <taxon>Cellulomonadaceae</taxon>
        <taxon>Cellulomonas</taxon>
    </lineage>
</organism>
<keyword evidence="2" id="KW-1185">Reference proteome</keyword>